<comment type="caution">
    <text evidence="2">The sequence shown here is derived from an EMBL/GenBank/DDBJ whole genome shotgun (WGS) entry which is preliminary data.</text>
</comment>
<dbReference type="InterPro" id="IPR004042">
    <property type="entry name" value="Intein_endonuc_central"/>
</dbReference>
<dbReference type="AlphaFoldDB" id="A0A1F5Z119"/>
<dbReference type="GO" id="GO:0016539">
    <property type="term" value="P:intein-mediated protein splicing"/>
    <property type="evidence" value="ECO:0007669"/>
    <property type="project" value="InterPro"/>
</dbReference>
<dbReference type="GO" id="GO:0004519">
    <property type="term" value="F:endonuclease activity"/>
    <property type="evidence" value="ECO:0007669"/>
    <property type="project" value="InterPro"/>
</dbReference>
<dbReference type="EMBL" id="MFJG01000025">
    <property type="protein sequence ID" value="OGG06148.1"/>
    <property type="molecule type" value="Genomic_DNA"/>
</dbReference>
<reference evidence="2 3" key="1">
    <citation type="journal article" date="2016" name="Nat. Commun.">
        <title>Thousands of microbial genomes shed light on interconnected biogeochemical processes in an aquifer system.</title>
        <authorList>
            <person name="Anantharaman K."/>
            <person name="Brown C.T."/>
            <person name="Hug L.A."/>
            <person name="Sharon I."/>
            <person name="Castelle C.J."/>
            <person name="Probst A.J."/>
            <person name="Thomas B.C."/>
            <person name="Singh A."/>
            <person name="Wilkins M.J."/>
            <person name="Karaoz U."/>
            <person name="Brodie E.L."/>
            <person name="Williams K.H."/>
            <person name="Hubbard S.S."/>
            <person name="Banfield J.F."/>
        </authorList>
    </citation>
    <scope>NUCLEOTIDE SEQUENCE [LARGE SCALE GENOMIC DNA]</scope>
</reference>
<dbReference type="SUPFAM" id="SSF55608">
    <property type="entry name" value="Homing endonucleases"/>
    <property type="match status" value="1"/>
</dbReference>
<feature type="domain" description="DOD-type homing endonuclease" evidence="1">
    <location>
        <begin position="93"/>
        <end position="237"/>
    </location>
</feature>
<proteinExistence type="predicted"/>
<evidence type="ECO:0000259" key="1">
    <source>
        <dbReference type="PROSITE" id="PS50819"/>
    </source>
</evidence>
<dbReference type="InterPro" id="IPR027434">
    <property type="entry name" value="Homing_endonucl"/>
</dbReference>
<evidence type="ECO:0000313" key="2">
    <source>
        <dbReference type="EMBL" id="OGG06148.1"/>
    </source>
</evidence>
<dbReference type="InterPro" id="IPR006142">
    <property type="entry name" value="INTEIN"/>
</dbReference>
<name>A0A1F5Z119_9BACT</name>
<protein>
    <recommendedName>
        <fullName evidence="1">DOD-type homing endonuclease domain-containing protein</fullName>
    </recommendedName>
</protein>
<dbReference type="PRINTS" id="PR00379">
    <property type="entry name" value="INTEIN"/>
</dbReference>
<organism evidence="2 3">
    <name type="scientific">Candidatus Gottesmanbacteria bacterium RIFCSPHIGHO2_01_FULL_42_12</name>
    <dbReference type="NCBI Taxonomy" id="1798377"/>
    <lineage>
        <taxon>Bacteria</taxon>
        <taxon>Candidatus Gottesmaniibacteriota</taxon>
    </lineage>
</organism>
<dbReference type="PROSITE" id="PS50819">
    <property type="entry name" value="INTEIN_ENDONUCLEASE"/>
    <property type="match status" value="1"/>
</dbReference>
<dbReference type="STRING" id="1798377.A2872_04230"/>
<dbReference type="Proteomes" id="UP000178681">
    <property type="component" value="Unassembled WGS sequence"/>
</dbReference>
<gene>
    <name evidence="2" type="ORF">A2872_04230</name>
</gene>
<accession>A0A1F5Z119</accession>
<dbReference type="Gene3D" id="3.10.28.10">
    <property type="entry name" value="Homing endonucleases"/>
    <property type="match status" value="1"/>
</dbReference>
<sequence length="266" mass="31245">MVEGKQKVFSVLPNLLPKSDPRYQKWKKSLEKRPPSWVIGKNKDNDSRVTKISNTMKRKHLDNFKGWRDKMIKLGKIRHTYPPFEKSGELAFLIGMVIGDGNIYVFPRTECLDITFSGKYPKMVDYTEKIVLRLFEKKFSHTIRNGPNGGCIRGRIYQKQISSRLGVPSGKRRYTKIGVPNWIWQKRKYLTACLRGLFEAEGSYSVHLPTCTYNFQFSNRNVKILDDVERGLKILGYRPERRINSVRLRKRAEAMDFKKLINFREF</sequence>
<evidence type="ECO:0000313" key="3">
    <source>
        <dbReference type="Proteomes" id="UP000178681"/>
    </source>
</evidence>